<proteinExistence type="predicted"/>
<evidence type="ECO:0008006" key="9">
    <source>
        <dbReference type="Google" id="ProtNLM"/>
    </source>
</evidence>
<evidence type="ECO:0000256" key="1">
    <source>
        <dbReference type="ARBA" id="ARBA00004123"/>
    </source>
</evidence>
<dbReference type="GO" id="GO:0045893">
    <property type="term" value="P:positive regulation of DNA-templated transcription"/>
    <property type="evidence" value="ECO:0007669"/>
    <property type="project" value="TreeGrafter"/>
</dbReference>
<evidence type="ECO:0000313" key="8">
    <source>
        <dbReference type="Proteomes" id="UP000054350"/>
    </source>
</evidence>
<protein>
    <recommendedName>
        <fullName evidence="9">PHD-type domain-containing protein</fullName>
    </recommendedName>
</protein>
<keyword evidence="3" id="KW-0863">Zinc-finger</keyword>
<comment type="subcellular location">
    <subcellularLocation>
        <location evidence="1">Nucleus</location>
    </subcellularLocation>
</comment>
<dbReference type="InterPro" id="IPR037869">
    <property type="entry name" value="Spp1/CFP1"/>
</dbReference>
<feature type="region of interest" description="Disordered" evidence="6">
    <location>
        <begin position="311"/>
        <end position="350"/>
    </location>
</feature>
<dbReference type="InterPro" id="IPR013083">
    <property type="entry name" value="Znf_RING/FYVE/PHD"/>
</dbReference>
<dbReference type="Gene3D" id="3.30.40.10">
    <property type="entry name" value="Zinc/RING finger domain, C3HC4 (zinc finger)"/>
    <property type="match status" value="1"/>
</dbReference>
<organism evidence="7 8">
    <name type="scientific">Allomyces macrogynus (strain ATCC 38327)</name>
    <name type="common">Allomyces javanicus var. macrogynus</name>
    <dbReference type="NCBI Taxonomy" id="578462"/>
    <lineage>
        <taxon>Eukaryota</taxon>
        <taxon>Fungi</taxon>
        <taxon>Fungi incertae sedis</taxon>
        <taxon>Blastocladiomycota</taxon>
        <taxon>Blastocladiomycetes</taxon>
        <taxon>Blastocladiales</taxon>
        <taxon>Blastocladiaceae</taxon>
        <taxon>Allomyces</taxon>
    </lineage>
</organism>
<evidence type="ECO:0000256" key="6">
    <source>
        <dbReference type="SAM" id="MobiDB-lite"/>
    </source>
</evidence>
<name>A0A0L0SUC1_ALLM3</name>
<evidence type="ECO:0000256" key="3">
    <source>
        <dbReference type="ARBA" id="ARBA00022771"/>
    </source>
</evidence>
<dbReference type="EMBL" id="GG745349">
    <property type="protein sequence ID" value="KNE66188.1"/>
    <property type="molecule type" value="Genomic_DNA"/>
</dbReference>
<dbReference type="STRING" id="578462.A0A0L0SUC1"/>
<keyword evidence="5" id="KW-0539">Nucleus</keyword>
<keyword evidence="4" id="KW-0862">Zinc</keyword>
<reference evidence="7 8" key="1">
    <citation type="submission" date="2009-11" db="EMBL/GenBank/DDBJ databases">
        <title>Annotation of Allomyces macrogynus ATCC 38327.</title>
        <authorList>
            <consortium name="The Broad Institute Genome Sequencing Platform"/>
            <person name="Russ C."/>
            <person name="Cuomo C."/>
            <person name="Burger G."/>
            <person name="Gray M.W."/>
            <person name="Holland P.W.H."/>
            <person name="King N."/>
            <person name="Lang F.B.F."/>
            <person name="Roger A.J."/>
            <person name="Ruiz-Trillo I."/>
            <person name="Young S.K."/>
            <person name="Zeng Q."/>
            <person name="Gargeya S."/>
            <person name="Fitzgerald M."/>
            <person name="Haas B."/>
            <person name="Abouelleil A."/>
            <person name="Alvarado L."/>
            <person name="Arachchi H.M."/>
            <person name="Berlin A."/>
            <person name="Chapman S.B."/>
            <person name="Gearin G."/>
            <person name="Goldberg J."/>
            <person name="Griggs A."/>
            <person name="Gujja S."/>
            <person name="Hansen M."/>
            <person name="Heiman D."/>
            <person name="Howarth C."/>
            <person name="Larimer J."/>
            <person name="Lui A."/>
            <person name="MacDonald P.J.P."/>
            <person name="McCowen C."/>
            <person name="Montmayeur A."/>
            <person name="Murphy C."/>
            <person name="Neiman D."/>
            <person name="Pearson M."/>
            <person name="Priest M."/>
            <person name="Roberts A."/>
            <person name="Saif S."/>
            <person name="Shea T."/>
            <person name="Sisk P."/>
            <person name="Stolte C."/>
            <person name="Sykes S."/>
            <person name="Wortman J."/>
            <person name="Nusbaum C."/>
            <person name="Birren B."/>
        </authorList>
    </citation>
    <scope>NUCLEOTIDE SEQUENCE [LARGE SCALE GENOMIC DNA]</scope>
    <source>
        <strain evidence="7 8">ATCC 38327</strain>
    </source>
</reference>
<sequence length="350" mass="37381">MSAVPIPGTAAADAGEQLYCICRSGDDGGSMVFHAKCVGLGEHELDRIESDENLRWHCPRCPPVKNGLQAPQPAPQLPVATPTPATSAPAAPPSTAGPAAGTRRQSQKRAHPDAHTVTSPARTAPAHPSQASFATMPPRTTAAGVPYPSVSVPPEKRAVVPCQAHGCNRAALPGSAFCTDACYQQTAARQRAERMWHDAQTRALAVDKVERGHRDKTRSLLRSAFVQFIQPADRAVALAAELEATLYAKFAPPPDVVDPVSPAGAKEASPPLPQLFQTKPLFGTPAEATYKREIRNLYVLLKNAKLGRLRANLQGGPSGRPRRSSTWTRPSSRPRRSSSAKSSRPKAFSR</sequence>
<dbReference type="VEuPathDB" id="FungiDB:AMAG_19358"/>
<keyword evidence="8" id="KW-1185">Reference proteome</keyword>
<keyword evidence="2" id="KW-0479">Metal-binding</keyword>
<reference evidence="8" key="2">
    <citation type="submission" date="2009-11" db="EMBL/GenBank/DDBJ databases">
        <title>The Genome Sequence of Allomyces macrogynus strain ATCC 38327.</title>
        <authorList>
            <consortium name="The Broad Institute Genome Sequencing Platform"/>
            <person name="Russ C."/>
            <person name="Cuomo C."/>
            <person name="Shea T."/>
            <person name="Young S.K."/>
            <person name="Zeng Q."/>
            <person name="Koehrsen M."/>
            <person name="Haas B."/>
            <person name="Borodovsky M."/>
            <person name="Guigo R."/>
            <person name="Alvarado L."/>
            <person name="Berlin A."/>
            <person name="Borenstein D."/>
            <person name="Chen Z."/>
            <person name="Engels R."/>
            <person name="Freedman E."/>
            <person name="Gellesch M."/>
            <person name="Goldberg J."/>
            <person name="Griggs A."/>
            <person name="Gujja S."/>
            <person name="Heiman D."/>
            <person name="Hepburn T."/>
            <person name="Howarth C."/>
            <person name="Jen D."/>
            <person name="Larson L."/>
            <person name="Lewis B."/>
            <person name="Mehta T."/>
            <person name="Park D."/>
            <person name="Pearson M."/>
            <person name="Roberts A."/>
            <person name="Saif S."/>
            <person name="Shenoy N."/>
            <person name="Sisk P."/>
            <person name="Stolte C."/>
            <person name="Sykes S."/>
            <person name="Walk T."/>
            <person name="White J."/>
            <person name="Yandava C."/>
            <person name="Burger G."/>
            <person name="Gray M.W."/>
            <person name="Holland P.W.H."/>
            <person name="King N."/>
            <person name="Lang F.B.F."/>
            <person name="Roger A.J."/>
            <person name="Ruiz-Trillo I."/>
            <person name="Lander E."/>
            <person name="Nusbaum C."/>
        </authorList>
    </citation>
    <scope>NUCLEOTIDE SEQUENCE [LARGE SCALE GENOMIC DNA]</scope>
    <source>
        <strain evidence="8">ATCC 38327</strain>
    </source>
</reference>
<dbReference type="GO" id="GO:0008270">
    <property type="term" value="F:zinc ion binding"/>
    <property type="evidence" value="ECO:0007669"/>
    <property type="project" value="UniProtKB-KW"/>
</dbReference>
<evidence type="ECO:0000256" key="5">
    <source>
        <dbReference type="ARBA" id="ARBA00023242"/>
    </source>
</evidence>
<evidence type="ECO:0000256" key="2">
    <source>
        <dbReference type="ARBA" id="ARBA00022723"/>
    </source>
</evidence>
<dbReference type="InterPro" id="IPR011011">
    <property type="entry name" value="Znf_FYVE_PHD"/>
</dbReference>
<dbReference type="Proteomes" id="UP000054350">
    <property type="component" value="Unassembled WGS sequence"/>
</dbReference>
<dbReference type="OrthoDB" id="436852at2759"/>
<dbReference type="SUPFAM" id="SSF57903">
    <property type="entry name" value="FYVE/PHD zinc finger"/>
    <property type="match status" value="1"/>
</dbReference>
<feature type="compositionally biased region" description="Low complexity" evidence="6">
    <location>
        <begin position="77"/>
        <end position="102"/>
    </location>
</feature>
<dbReference type="PANTHER" id="PTHR46174">
    <property type="entry name" value="CXXC-TYPE ZINC FINGER PROTEIN 1"/>
    <property type="match status" value="1"/>
</dbReference>
<feature type="compositionally biased region" description="Basic residues" evidence="6">
    <location>
        <begin position="332"/>
        <end position="350"/>
    </location>
</feature>
<evidence type="ECO:0000313" key="7">
    <source>
        <dbReference type="EMBL" id="KNE66188.1"/>
    </source>
</evidence>
<evidence type="ECO:0000256" key="4">
    <source>
        <dbReference type="ARBA" id="ARBA00022833"/>
    </source>
</evidence>
<gene>
    <name evidence="7" type="ORF">AMAG_19358</name>
</gene>
<feature type="region of interest" description="Disordered" evidence="6">
    <location>
        <begin position="67"/>
        <end position="140"/>
    </location>
</feature>
<dbReference type="GO" id="GO:0048188">
    <property type="term" value="C:Set1C/COMPASS complex"/>
    <property type="evidence" value="ECO:0007669"/>
    <property type="project" value="InterPro"/>
</dbReference>
<accession>A0A0L0SUC1</accession>
<dbReference type="PANTHER" id="PTHR46174:SF1">
    <property type="entry name" value="CXXC-TYPE ZINC FINGER PROTEIN 1"/>
    <property type="match status" value="1"/>
</dbReference>
<dbReference type="AlphaFoldDB" id="A0A0L0SUC1"/>